<evidence type="ECO:0008006" key="4">
    <source>
        <dbReference type="Google" id="ProtNLM"/>
    </source>
</evidence>
<feature type="region of interest" description="Disordered" evidence="1">
    <location>
        <begin position="261"/>
        <end position="424"/>
    </location>
</feature>
<dbReference type="InterPro" id="IPR027417">
    <property type="entry name" value="P-loop_NTPase"/>
</dbReference>
<dbReference type="PANTHER" id="PTHR32301:SF6">
    <property type="entry name" value="GOLVESIN-RELATED"/>
    <property type="match status" value="1"/>
</dbReference>
<gene>
    <name evidence="2" type="ORF">HJC23_009301</name>
</gene>
<feature type="compositionally biased region" description="Low complexity" evidence="1">
    <location>
        <begin position="518"/>
        <end position="552"/>
    </location>
</feature>
<evidence type="ECO:0000313" key="2">
    <source>
        <dbReference type="EMBL" id="KAL3803337.1"/>
    </source>
</evidence>
<feature type="compositionally biased region" description="Low complexity" evidence="1">
    <location>
        <begin position="570"/>
        <end position="609"/>
    </location>
</feature>
<feature type="compositionally biased region" description="Gly residues" evidence="1">
    <location>
        <begin position="505"/>
        <end position="517"/>
    </location>
</feature>
<feature type="compositionally biased region" description="Acidic residues" evidence="1">
    <location>
        <begin position="267"/>
        <end position="278"/>
    </location>
</feature>
<organism evidence="2 3">
    <name type="scientific">Cyclotella cryptica</name>
    <dbReference type="NCBI Taxonomy" id="29204"/>
    <lineage>
        <taxon>Eukaryota</taxon>
        <taxon>Sar</taxon>
        <taxon>Stramenopiles</taxon>
        <taxon>Ochrophyta</taxon>
        <taxon>Bacillariophyta</taxon>
        <taxon>Coscinodiscophyceae</taxon>
        <taxon>Thalassiosirophycidae</taxon>
        <taxon>Stephanodiscales</taxon>
        <taxon>Stephanodiscaceae</taxon>
        <taxon>Cyclotella</taxon>
    </lineage>
</organism>
<feature type="compositionally biased region" description="Low complexity" evidence="1">
    <location>
        <begin position="350"/>
        <end position="359"/>
    </location>
</feature>
<feature type="compositionally biased region" description="Basic and acidic residues" evidence="1">
    <location>
        <begin position="103"/>
        <end position="114"/>
    </location>
</feature>
<dbReference type="AlphaFoldDB" id="A0ABD3QSA3"/>
<protein>
    <recommendedName>
        <fullName evidence="4">Sulfotransferase domain-containing protein</fullName>
    </recommendedName>
</protein>
<feature type="region of interest" description="Disordered" evidence="1">
    <location>
        <begin position="1"/>
        <end position="197"/>
    </location>
</feature>
<feature type="compositionally biased region" description="Polar residues" evidence="1">
    <location>
        <begin position="9"/>
        <end position="20"/>
    </location>
</feature>
<dbReference type="EMBL" id="JABMIG020000014">
    <property type="protein sequence ID" value="KAL3803337.1"/>
    <property type="molecule type" value="Genomic_DNA"/>
</dbReference>
<dbReference type="PANTHER" id="PTHR32301">
    <property type="entry name" value="COUNTIN RECEPTOR CNR3-RELATED"/>
    <property type="match status" value="1"/>
</dbReference>
<feature type="compositionally biased region" description="Basic and acidic residues" evidence="1">
    <location>
        <begin position="50"/>
        <end position="65"/>
    </location>
</feature>
<sequence length="1052" mass="114581">MSDDEEDSIFNSNFVMRRSQTPPPGEEDSQKEKRPLVMSNPRHTNSRSRSGSDRDHRQNSDEEQSKASTAPSLTPSLADLTSLSSRPDPRARTRYDSSSGRSGRSDSRSGKVSDHSGSTRKASHRATDVEQERARRRRHHKDARHEDTVYEEAEESDEDTSTLGSYFSRHTSNGGRSGGRGGYGGSGGYSSRHRKGGSGGFVRSIRSLFDGINIKTVVLCAMAMVAVVKLGHHPHQDGEITDVSDVSDSENFVPIDGLVKDVIDREDSQEENNEDGIEEMLTPHVRGGMVSNPLSSKEDESVNQNKNDETEDSTLENVVDVDVKSAPDALDVEGPGSAGSDEQKVDAEPEQQQEQLPPQSIMSGVPQQPMNSVQGQLPGVESGQSSSQGDMQQQQSVGGYSNINPMGMGGQFGQVGMPGQYADNGQAQSLMQGYPQQQQQQPGGYSNVQAGMTGGQLGQAGMMGGQFGQAGMMGGQFGQAGMMGGQFGLMDAQQQQLPPRQFPGGYSGGHIGAGGQLGLMDGVQQQQQQQPQNPQYSPGQQQQPMLQQGYYPNAASAGGFMGGPQQPMYPGQIVPPMGQQQMMQQQGQLGFGQDPQQSLSGQQGGVQDSASTATQDSPAQNVVAPEIIAAASMTESAAQVIQPDLVSAEQAPSAELPQEQQIQALGNVAVDLVSADQPPVAQLQQEQQPQAAAEVEVPLLKDVPQGYVPPAVPASVSDNLYELRNFKDSWDPYEPTDIPMFWHIPKAGGSSIKDALGGCHRFVQATEFGVTDGHINDQEIAIVYPRIPGGADTDRSPFVNIDSTTVAGIQRAKQMGFADSQLADVVVSPFVFETNDLFTQTARGRLFSVFRHPVDRAISMFYYIQVADWEPSYKPELKEWTLEQYAQSDIVENNWMTRQLSGQLGGELTDANLQKAMEVVRRKFLVGLMTQIEPSMTRFEKFFRWKYKVNPTNQEACRARLMGTGSNSNKANKKPLPQEGEPAWDLLAHQNNYDLPLYKYIEQLFVEQEAFVAGMPDDYRNIDATCCKCDPPTFPPEGFTCPEAVKNERRSR</sequence>
<comment type="caution">
    <text evidence="2">The sequence shown here is derived from an EMBL/GenBank/DDBJ whole genome shotgun (WGS) entry which is preliminary data.</text>
</comment>
<feature type="compositionally biased region" description="Acidic residues" evidence="1">
    <location>
        <begin position="149"/>
        <end position="160"/>
    </location>
</feature>
<evidence type="ECO:0000256" key="1">
    <source>
        <dbReference type="SAM" id="MobiDB-lite"/>
    </source>
</evidence>
<feature type="compositionally biased region" description="Gly residues" evidence="1">
    <location>
        <begin position="175"/>
        <end position="188"/>
    </location>
</feature>
<keyword evidence="3" id="KW-1185">Reference proteome</keyword>
<reference evidence="2 3" key="1">
    <citation type="journal article" date="2020" name="G3 (Bethesda)">
        <title>Improved Reference Genome for Cyclotella cryptica CCMP332, a Model for Cell Wall Morphogenesis, Salinity Adaptation, and Lipid Production in Diatoms (Bacillariophyta).</title>
        <authorList>
            <person name="Roberts W.R."/>
            <person name="Downey K.M."/>
            <person name="Ruck E.C."/>
            <person name="Traller J.C."/>
            <person name="Alverson A.J."/>
        </authorList>
    </citation>
    <scope>NUCLEOTIDE SEQUENCE [LARGE SCALE GENOMIC DNA]</scope>
    <source>
        <strain evidence="2 3">CCMP332</strain>
    </source>
</reference>
<feature type="compositionally biased region" description="Polar residues" evidence="1">
    <location>
        <begin position="66"/>
        <end position="85"/>
    </location>
</feature>
<name>A0ABD3QSA3_9STRA</name>
<dbReference type="Proteomes" id="UP001516023">
    <property type="component" value="Unassembled WGS sequence"/>
</dbReference>
<evidence type="ECO:0000313" key="3">
    <source>
        <dbReference type="Proteomes" id="UP001516023"/>
    </source>
</evidence>
<feature type="compositionally biased region" description="Polar residues" evidence="1">
    <location>
        <begin position="360"/>
        <end position="375"/>
    </location>
</feature>
<feature type="compositionally biased region" description="Polar residues" evidence="1">
    <location>
        <begin position="610"/>
        <end position="619"/>
    </location>
</feature>
<dbReference type="InterPro" id="IPR053259">
    <property type="entry name" value="Golvesin-related_Golgi"/>
</dbReference>
<accession>A0ABD3QSA3</accession>
<proteinExistence type="predicted"/>
<dbReference type="Gene3D" id="3.40.50.300">
    <property type="entry name" value="P-loop containing nucleotide triphosphate hydrolases"/>
    <property type="match status" value="1"/>
</dbReference>
<dbReference type="SUPFAM" id="SSF52540">
    <property type="entry name" value="P-loop containing nucleoside triphosphate hydrolases"/>
    <property type="match status" value="1"/>
</dbReference>
<feature type="region of interest" description="Disordered" evidence="1">
    <location>
        <begin position="497"/>
        <end position="619"/>
    </location>
</feature>
<feature type="compositionally biased region" description="Low complexity" evidence="1">
    <location>
        <begin position="382"/>
        <end position="399"/>
    </location>
</feature>